<name>A0ABT7A2X7_9ACTN</name>
<gene>
    <name evidence="1" type="ORF">NMN56_027725</name>
</gene>
<dbReference type="Proteomes" id="UP001214441">
    <property type="component" value="Unassembled WGS sequence"/>
</dbReference>
<sequence length="128" mass="14421">MPTWSNDELNRVAGTEEMQVAPLRQDGSLSSWRTIWVVRDGDGLYVRSVNGPTSQWYRGTRDRHEGRIRADGMEKDVTFVDADTDAHPTLNEQVDAAYRTKYADYAAPLEAINGPQARTTTMRLVPHA</sequence>
<accession>A0ABT7A2X7</accession>
<organism evidence="1 2">
    <name type="scientific">Streptomyces iconiensis</name>
    <dbReference type="NCBI Taxonomy" id="1384038"/>
    <lineage>
        <taxon>Bacteria</taxon>
        <taxon>Bacillati</taxon>
        <taxon>Actinomycetota</taxon>
        <taxon>Actinomycetes</taxon>
        <taxon>Kitasatosporales</taxon>
        <taxon>Streptomycetaceae</taxon>
        <taxon>Streptomyces</taxon>
    </lineage>
</organism>
<evidence type="ECO:0000313" key="1">
    <source>
        <dbReference type="EMBL" id="MDJ1135675.1"/>
    </source>
</evidence>
<dbReference type="EMBL" id="JANCPR020000031">
    <property type="protein sequence ID" value="MDJ1135675.1"/>
    <property type="molecule type" value="Genomic_DNA"/>
</dbReference>
<protein>
    <submittedName>
        <fullName evidence="1">DUF2255 family protein</fullName>
    </submittedName>
</protein>
<keyword evidence="2" id="KW-1185">Reference proteome</keyword>
<comment type="caution">
    <text evidence="1">The sequence shown here is derived from an EMBL/GenBank/DDBJ whole genome shotgun (WGS) entry which is preliminary data.</text>
</comment>
<dbReference type="Pfam" id="PF10012">
    <property type="entry name" value="DUF2255"/>
    <property type="match status" value="1"/>
</dbReference>
<reference evidence="1 2" key="1">
    <citation type="submission" date="2023-05" db="EMBL/GenBank/DDBJ databases">
        <title>Streptantibioticus silvisoli sp. nov., acidotolerant actinomycetes 1 from pine litter.</title>
        <authorList>
            <person name="Swiecimska M."/>
            <person name="Golinska P."/>
            <person name="Sangal V."/>
            <person name="Wachnowicz B."/>
            <person name="Goodfellow M."/>
        </authorList>
    </citation>
    <scope>NUCLEOTIDE SEQUENCE [LARGE SCALE GENOMIC DNA]</scope>
    <source>
        <strain evidence="1 2">DSM 42109</strain>
    </source>
</reference>
<dbReference type="InterPro" id="IPR016888">
    <property type="entry name" value="UCP028498"/>
</dbReference>
<dbReference type="RefSeq" id="WP_274046361.1">
    <property type="nucleotide sequence ID" value="NZ_JANCPR020000031.1"/>
</dbReference>
<evidence type="ECO:0000313" key="2">
    <source>
        <dbReference type="Proteomes" id="UP001214441"/>
    </source>
</evidence>
<proteinExistence type="predicted"/>